<evidence type="ECO:0000313" key="3">
    <source>
        <dbReference type="Proteomes" id="UP000235672"/>
    </source>
</evidence>
<sequence>MDKQPMTSKPHNSPDSTSSFQSQPRLKYFVASNLPSPQSPHSSTCHPTIRKTTPFLRTRTINILLASNLTSLLLFSNSPEIRT</sequence>
<reference evidence="2 3" key="1">
    <citation type="submission" date="2016-05" db="EMBL/GenBank/DDBJ databases">
        <title>A degradative enzymes factory behind the ericoid mycorrhizal symbiosis.</title>
        <authorList>
            <consortium name="DOE Joint Genome Institute"/>
            <person name="Martino E."/>
            <person name="Morin E."/>
            <person name="Grelet G."/>
            <person name="Kuo A."/>
            <person name="Kohler A."/>
            <person name="Daghino S."/>
            <person name="Barry K."/>
            <person name="Choi C."/>
            <person name="Cichocki N."/>
            <person name="Clum A."/>
            <person name="Copeland A."/>
            <person name="Hainaut M."/>
            <person name="Haridas S."/>
            <person name="Labutti K."/>
            <person name="Lindquist E."/>
            <person name="Lipzen A."/>
            <person name="Khouja H.-R."/>
            <person name="Murat C."/>
            <person name="Ohm R."/>
            <person name="Olson A."/>
            <person name="Spatafora J."/>
            <person name="Veneault-Fourrey C."/>
            <person name="Henrissat B."/>
            <person name="Grigoriev I."/>
            <person name="Martin F."/>
            <person name="Perotto S."/>
        </authorList>
    </citation>
    <scope>NUCLEOTIDE SEQUENCE [LARGE SCALE GENOMIC DNA]</scope>
    <source>
        <strain evidence="2 3">UAMH 7357</strain>
    </source>
</reference>
<organism evidence="2 3">
    <name type="scientific">Hyaloscypha hepaticicola</name>
    <dbReference type="NCBI Taxonomy" id="2082293"/>
    <lineage>
        <taxon>Eukaryota</taxon>
        <taxon>Fungi</taxon>
        <taxon>Dikarya</taxon>
        <taxon>Ascomycota</taxon>
        <taxon>Pezizomycotina</taxon>
        <taxon>Leotiomycetes</taxon>
        <taxon>Helotiales</taxon>
        <taxon>Hyaloscyphaceae</taxon>
        <taxon>Hyaloscypha</taxon>
    </lineage>
</organism>
<feature type="region of interest" description="Disordered" evidence="1">
    <location>
        <begin position="1"/>
        <end position="22"/>
    </location>
</feature>
<dbReference type="AlphaFoldDB" id="A0A2J6PZX1"/>
<dbReference type="EMBL" id="KZ613489">
    <property type="protein sequence ID" value="PMD19466.1"/>
    <property type="molecule type" value="Genomic_DNA"/>
</dbReference>
<keyword evidence="3" id="KW-1185">Reference proteome</keyword>
<proteinExistence type="predicted"/>
<protein>
    <submittedName>
        <fullName evidence="2">Uncharacterized protein</fullName>
    </submittedName>
</protein>
<evidence type="ECO:0000313" key="2">
    <source>
        <dbReference type="EMBL" id="PMD19466.1"/>
    </source>
</evidence>
<dbReference type="Proteomes" id="UP000235672">
    <property type="component" value="Unassembled WGS sequence"/>
</dbReference>
<name>A0A2J6PZX1_9HELO</name>
<accession>A0A2J6PZX1</accession>
<gene>
    <name evidence="2" type="ORF">NA56DRAFT_647183</name>
</gene>
<evidence type="ECO:0000256" key="1">
    <source>
        <dbReference type="SAM" id="MobiDB-lite"/>
    </source>
</evidence>